<keyword evidence="3" id="KW-0143">Chaperone</keyword>
<organism evidence="8 9">
    <name type="scientific">Ridgeia piscesae</name>
    <name type="common">Tubeworm</name>
    <dbReference type="NCBI Taxonomy" id="27915"/>
    <lineage>
        <taxon>Eukaryota</taxon>
        <taxon>Metazoa</taxon>
        <taxon>Spiralia</taxon>
        <taxon>Lophotrochozoa</taxon>
        <taxon>Annelida</taxon>
        <taxon>Polychaeta</taxon>
        <taxon>Sedentaria</taxon>
        <taxon>Canalipalpata</taxon>
        <taxon>Sabellida</taxon>
        <taxon>Siboglinidae</taxon>
        <taxon>Ridgeia</taxon>
    </lineage>
</organism>
<dbReference type="PANTHER" id="PTHR12658">
    <property type="entry name" value="BETA-TUBULIN COFACTOR D"/>
    <property type="match status" value="1"/>
</dbReference>
<evidence type="ECO:0000256" key="3">
    <source>
        <dbReference type="ARBA" id="ARBA00023186"/>
    </source>
</evidence>
<evidence type="ECO:0000259" key="7">
    <source>
        <dbReference type="Pfam" id="PF25767"/>
    </source>
</evidence>
<evidence type="ECO:0000256" key="2">
    <source>
        <dbReference type="ARBA" id="ARBA00015003"/>
    </source>
</evidence>
<dbReference type="GO" id="GO:0070830">
    <property type="term" value="P:bicellular tight junction assembly"/>
    <property type="evidence" value="ECO:0007669"/>
    <property type="project" value="TreeGrafter"/>
</dbReference>
<evidence type="ECO:0000256" key="1">
    <source>
        <dbReference type="ARBA" id="ARBA00006853"/>
    </source>
</evidence>
<dbReference type="Pfam" id="PF25767">
    <property type="entry name" value="ARM_TBCD_2nd"/>
    <property type="match status" value="1"/>
</dbReference>
<dbReference type="InterPro" id="IPR033162">
    <property type="entry name" value="TBCD"/>
</dbReference>
<evidence type="ECO:0000313" key="9">
    <source>
        <dbReference type="Proteomes" id="UP001209878"/>
    </source>
</evidence>
<dbReference type="Proteomes" id="UP001209878">
    <property type="component" value="Unassembled WGS sequence"/>
</dbReference>
<feature type="domain" description="Tubulin-folding cofactor D ARM repeats" evidence="7">
    <location>
        <begin position="289"/>
        <end position="533"/>
    </location>
</feature>
<dbReference type="InterPro" id="IPR011989">
    <property type="entry name" value="ARM-like"/>
</dbReference>
<dbReference type="GO" id="GO:0016328">
    <property type="term" value="C:lateral plasma membrane"/>
    <property type="evidence" value="ECO:0007669"/>
    <property type="project" value="TreeGrafter"/>
</dbReference>
<dbReference type="SUPFAM" id="SSF48371">
    <property type="entry name" value="ARM repeat"/>
    <property type="match status" value="1"/>
</dbReference>
<dbReference type="InterPro" id="IPR022577">
    <property type="entry name" value="TBCD_C"/>
</dbReference>
<dbReference type="InterPro" id="IPR058033">
    <property type="entry name" value="ARM_TBCD_2nd"/>
</dbReference>
<feature type="repeat" description="HEAT" evidence="4">
    <location>
        <begin position="366"/>
        <end position="403"/>
    </location>
</feature>
<evidence type="ECO:0000313" key="8">
    <source>
        <dbReference type="EMBL" id="KAK2172898.1"/>
    </source>
</evidence>
<dbReference type="GO" id="GO:0007021">
    <property type="term" value="P:tubulin complex assembly"/>
    <property type="evidence" value="ECO:0007669"/>
    <property type="project" value="InterPro"/>
</dbReference>
<feature type="domain" description="Tubulin-folding cofactor D C-terminal" evidence="6">
    <location>
        <begin position="900"/>
        <end position="1084"/>
    </location>
</feature>
<name>A0AAD9NLF3_RIDPI</name>
<evidence type="ECO:0000256" key="5">
    <source>
        <dbReference type="SAM" id="MobiDB-lite"/>
    </source>
</evidence>
<dbReference type="EMBL" id="JAODUO010000920">
    <property type="protein sequence ID" value="KAK2172898.1"/>
    <property type="molecule type" value="Genomic_DNA"/>
</dbReference>
<evidence type="ECO:0000259" key="6">
    <source>
        <dbReference type="Pfam" id="PF12612"/>
    </source>
</evidence>
<proteinExistence type="inferred from homology"/>
<comment type="caution">
    <text evidence="8">The sequence shown here is derived from an EMBL/GenBank/DDBJ whole genome shotgun (WGS) entry which is preliminary data.</text>
</comment>
<dbReference type="InterPro" id="IPR021133">
    <property type="entry name" value="HEAT_type_2"/>
</dbReference>
<dbReference type="Pfam" id="PF12612">
    <property type="entry name" value="TFCD_C"/>
    <property type="match status" value="1"/>
</dbReference>
<evidence type="ECO:0000256" key="4">
    <source>
        <dbReference type="PROSITE-ProRule" id="PRU00103"/>
    </source>
</evidence>
<protein>
    <recommendedName>
        <fullName evidence="2">Tubulin-specific chaperone D</fullName>
    </recommendedName>
</protein>
<dbReference type="GO" id="GO:0005096">
    <property type="term" value="F:GTPase activator activity"/>
    <property type="evidence" value="ECO:0007669"/>
    <property type="project" value="InterPro"/>
</dbReference>
<dbReference type="InterPro" id="IPR016024">
    <property type="entry name" value="ARM-type_fold"/>
</dbReference>
<dbReference type="GO" id="GO:0048487">
    <property type="term" value="F:beta-tubulin binding"/>
    <property type="evidence" value="ECO:0007669"/>
    <property type="project" value="InterPro"/>
</dbReference>
<dbReference type="Pfam" id="PF23579">
    <property type="entry name" value="ARM_TBCD"/>
    <property type="match status" value="1"/>
</dbReference>
<dbReference type="GO" id="GO:0000226">
    <property type="term" value="P:microtubule cytoskeleton organization"/>
    <property type="evidence" value="ECO:0007669"/>
    <property type="project" value="TreeGrafter"/>
</dbReference>
<sequence>MTVEDLSGGAGDMPAALSMGGALEEFKEVEEVKKLIADIVNIYKDEIAVELTVERMQCIFASYQEQTHLLDRYLEDLLKQLLEIVRNPDVPSRVLHLAFKLLYLITKTRGYKVIVRMMPHETSDLEPVLSLLALQKSTDHEHWETRYVLLLWLSIVCMIPFDMTRFDGHVKTDTGDGRKTVTQRIIDTGMQYLCVCDKSRDAAAYMLSKFLTRPDVKKQKLAEFFNWALLAMKTADVSTMPGTIQLVGVLTTMALLFKHGKREDLVDYANTVLEHVVVLKASVTQNTVLAKLSMKLIQRLGLTFLKAKVANWRYQRGHRSLAANLALTAPGGDAEGPSPSVGSKEGEEVVEVEEEDYDIPEEVEEVIEQLLSGLKDKDTVVRWSAAKGIGRLTGRLPQELADEVVGSIMQLFTIVETDAAWHGGCLAMAELGRRGLLLPARLGDVVPVIIKALNFDEKRGNFSVGAHVRDAACYVCWSFARAYDPDQLKPFVNDIASALVIVSIFDREVNVRRAAAAAFQENVGRQGQFPHGIDILTTCDYFAVGNRTHCYTDLSVYVAQFVDYTTVLIDHLAHVKISHWDRNIRELCAEGLHCLTARAPQYMTSEVLPWLVSKCLDMDLTMRHGAILATSAVTHALALQAWSQHKEIADLVDKDTVENIRNVIPKLHEARWFRGLGGELMKKATCCMIHKLSLAKMPFHDEPIIDIWQRLLDDCLQIIDPDIQESATVALSAFLSEYYRQADGHPKSQEQEHLMAKYLEGLTSKTQTTRIGFALAFGAMPKFMLEGRVQEVMSSLVEASRLTEKEEKWVESRRSAVKALTSLYRTEPADLSSCMADLLSATSVHTIYAALFDAMNDYTLDSRGDVGAGGSEASMTGLLQVTSTLTIAEPSLITPEISRQLFCCIVQQSVEKIDRTRAHAGQVFSQLLYHSPEIPHIPHRDDLLEIFPQSVLDSVIWIAPLSTFPLFTQLLALSTYSYSVLLGLTVSVGGLTESLVKYSAAALLDYLRHLASDREATQVFSDIVLQIFRDHQKVDRVTLPMLKMLDQLLANGCFDVFVNDDHSFPQELLALSREEIRKCGEPQKLLASINVFCGLLQFPGKVRTNTLSQLFLLLCHKYPLVSTPSL</sequence>
<dbReference type="PANTHER" id="PTHR12658:SF0">
    <property type="entry name" value="TUBULIN-SPECIFIC CHAPERONE D"/>
    <property type="match status" value="1"/>
</dbReference>
<dbReference type="PROSITE" id="PS50077">
    <property type="entry name" value="HEAT_REPEAT"/>
    <property type="match status" value="1"/>
</dbReference>
<dbReference type="GO" id="GO:0007023">
    <property type="term" value="P:post-chaperonin tubulin folding pathway"/>
    <property type="evidence" value="ECO:0007669"/>
    <property type="project" value="InterPro"/>
</dbReference>
<keyword evidence="9" id="KW-1185">Reference proteome</keyword>
<reference evidence="8" key="1">
    <citation type="journal article" date="2023" name="Mol. Biol. Evol.">
        <title>Third-Generation Sequencing Reveals the Adaptive Role of the Epigenome in Three Deep-Sea Polychaetes.</title>
        <authorList>
            <person name="Perez M."/>
            <person name="Aroh O."/>
            <person name="Sun Y."/>
            <person name="Lan Y."/>
            <person name="Juniper S.K."/>
            <person name="Young C.R."/>
            <person name="Angers B."/>
            <person name="Qian P.Y."/>
        </authorList>
    </citation>
    <scope>NUCLEOTIDE SEQUENCE</scope>
    <source>
        <strain evidence="8">R07B-5</strain>
    </source>
</reference>
<feature type="region of interest" description="Disordered" evidence="5">
    <location>
        <begin position="328"/>
        <end position="347"/>
    </location>
</feature>
<accession>A0AAD9NLF3</accession>
<comment type="similarity">
    <text evidence="1">Belongs to the TBCD family.</text>
</comment>
<gene>
    <name evidence="8" type="ORF">NP493_921g01087</name>
</gene>
<dbReference type="AlphaFoldDB" id="A0AAD9NLF3"/>
<dbReference type="GO" id="GO:0034333">
    <property type="term" value="P:adherens junction assembly"/>
    <property type="evidence" value="ECO:0007669"/>
    <property type="project" value="TreeGrafter"/>
</dbReference>
<dbReference type="Gene3D" id="1.25.10.10">
    <property type="entry name" value="Leucine-rich Repeat Variant"/>
    <property type="match status" value="2"/>
</dbReference>